<dbReference type="GO" id="GO:0016787">
    <property type="term" value="F:hydrolase activity"/>
    <property type="evidence" value="ECO:0007669"/>
    <property type="project" value="UniProtKB-KW"/>
</dbReference>
<reference evidence="8" key="1">
    <citation type="submission" date="2009-12" db="EMBL/GenBank/DDBJ databases">
        <title>Complete sequence of Treponema azotonutricium strain ZAS-9.</title>
        <authorList>
            <person name="Tetu S.G."/>
            <person name="Matson E."/>
            <person name="Ren Q."/>
            <person name="Seshadri R."/>
            <person name="Elbourne L."/>
            <person name="Hassan K.A."/>
            <person name="Durkin A."/>
            <person name="Radune D."/>
            <person name="Mohamoud Y."/>
            <person name="Shay R."/>
            <person name="Jin S."/>
            <person name="Zhang X."/>
            <person name="Lucey K."/>
            <person name="Ballor N.R."/>
            <person name="Ottesen E."/>
            <person name="Rosenthal R."/>
            <person name="Allen A."/>
            <person name="Leadbetter J.R."/>
            <person name="Paulsen I.T."/>
        </authorList>
    </citation>
    <scope>NUCLEOTIDE SEQUENCE [LARGE SCALE GENOMIC DNA]</scope>
    <source>
        <strain evidence="8">ATCC BAA-888 / DSM 13862 / ZAS-9</strain>
    </source>
</reference>
<evidence type="ECO:0000256" key="4">
    <source>
        <dbReference type="ARBA" id="ARBA00022801"/>
    </source>
</evidence>
<dbReference type="STRING" id="545695.TREAZ_0500"/>
<evidence type="ECO:0000313" key="8">
    <source>
        <dbReference type="Proteomes" id="UP000009222"/>
    </source>
</evidence>
<dbReference type="InterPro" id="IPR051749">
    <property type="entry name" value="PINc/VapC_TA_RNase"/>
</dbReference>
<dbReference type="InterPro" id="IPR002716">
    <property type="entry name" value="PIN_dom"/>
</dbReference>
<dbReference type="Pfam" id="PF01850">
    <property type="entry name" value="PIN"/>
    <property type="match status" value="1"/>
</dbReference>
<evidence type="ECO:0000256" key="3">
    <source>
        <dbReference type="ARBA" id="ARBA00022723"/>
    </source>
</evidence>
<gene>
    <name evidence="7" type="ordered locus">TREAZ_0500</name>
</gene>
<evidence type="ECO:0000313" key="7">
    <source>
        <dbReference type="EMBL" id="AEF81968.1"/>
    </source>
</evidence>
<dbReference type="KEGG" id="taz:TREAZ_0500"/>
<dbReference type="RefSeq" id="WP_015711450.1">
    <property type="nucleotide sequence ID" value="NC_015577.1"/>
</dbReference>
<dbReference type="InParanoid" id="F5YC72"/>
<dbReference type="OrthoDB" id="9811788at2"/>
<evidence type="ECO:0000256" key="5">
    <source>
        <dbReference type="ARBA" id="ARBA00022842"/>
    </source>
</evidence>
<reference evidence="7 8" key="2">
    <citation type="journal article" date="2011" name="ISME J.">
        <title>RNA-seq reveals cooperative metabolic interactions between two termite-gut spirochete species in co-culture.</title>
        <authorList>
            <person name="Rosenthal A.Z."/>
            <person name="Matson E.G."/>
            <person name="Eldar A."/>
            <person name="Leadbetter J.R."/>
        </authorList>
    </citation>
    <scope>NUCLEOTIDE SEQUENCE [LARGE SCALE GENOMIC DNA]</scope>
    <source>
        <strain evidence="8">ATCC BAA-888 / DSM 13862 / ZAS-9</strain>
    </source>
</reference>
<keyword evidence="4" id="KW-0378">Hydrolase</keyword>
<dbReference type="PANTHER" id="PTHR42740:SF1">
    <property type="entry name" value="RIBONUCLEASE VAPC3"/>
    <property type="match status" value="1"/>
</dbReference>
<dbReference type="HOGENOM" id="CLU_118482_1_2_12"/>
<dbReference type="GO" id="GO:0046872">
    <property type="term" value="F:metal ion binding"/>
    <property type="evidence" value="ECO:0007669"/>
    <property type="project" value="UniProtKB-KW"/>
</dbReference>
<keyword evidence="1" id="KW-1277">Toxin-antitoxin system</keyword>
<dbReference type="InterPro" id="IPR029060">
    <property type="entry name" value="PIN-like_dom_sf"/>
</dbReference>
<name>F5YC72_LEAAZ</name>
<dbReference type="Gene3D" id="3.40.50.1010">
    <property type="entry name" value="5'-nuclease"/>
    <property type="match status" value="1"/>
</dbReference>
<dbReference type="eggNOG" id="COG1487">
    <property type="taxonomic scope" value="Bacteria"/>
</dbReference>
<dbReference type="Proteomes" id="UP000009222">
    <property type="component" value="Chromosome"/>
</dbReference>
<evidence type="ECO:0000259" key="6">
    <source>
        <dbReference type="Pfam" id="PF01850"/>
    </source>
</evidence>
<dbReference type="SUPFAM" id="SSF88723">
    <property type="entry name" value="PIN domain-like"/>
    <property type="match status" value="1"/>
</dbReference>
<feature type="domain" description="PIN" evidence="6">
    <location>
        <begin position="4"/>
        <end position="119"/>
    </location>
</feature>
<proteinExistence type="predicted"/>
<dbReference type="GO" id="GO:0004540">
    <property type="term" value="F:RNA nuclease activity"/>
    <property type="evidence" value="ECO:0007669"/>
    <property type="project" value="TreeGrafter"/>
</dbReference>
<accession>F5YC72</accession>
<evidence type="ECO:0000256" key="2">
    <source>
        <dbReference type="ARBA" id="ARBA00022722"/>
    </source>
</evidence>
<protein>
    <submittedName>
        <fullName evidence="7">PIN domain protein</fullName>
    </submittedName>
</protein>
<evidence type="ECO:0000256" key="1">
    <source>
        <dbReference type="ARBA" id="ARBA00022649"/>
    </source>
</evidence>
<dbReference type="PANTHER" id="PTHR42740">
    <property type="entry name" value="RIBONUCLEASE VAPC3"/>
    <property type="match status" value="1"/>
</dbReference>
<keyword evidence="8" id="KW-1185">Reference proteome</keyword>
<dbReference type="EMBL" id="CP001841">
    <property type="protein sequence ID" value="AEF81968.1"/>
    <property type="molecule type" value="Genomic_DNA"/>
</dbReference>
<dbReference type="AlphaFoldDB" id="F5YC72"/>
<organism evidence="7 8">
    <name type="scientific">Leadbettera azotonutricia (strain ATCC BAA-888 / DSM 13862 / ZAS-9)</name>
    <name type="common">Treponema azotonutricium</name>
    <dbReference type="NCBI Taxonomy" id="545695"/>
    <lineage>
        <taxon>Bacteria</taxon>
        <taxon>Pseudomonadati</taxon>
        <taxon>Spirochaetota</taxon>
        <taxon>Spirochaetia</taxon>
        <taxon>Spirochaetales</taxon>
        <taxon>Breznakiellaceae</taxon>
        <taxon>Leadbettera</taxon>
    </lineage>
</organism>
<keyword evidence="5" id="KW-0460">Magnesium</keyword>
<keyword evidence="2" id="KW-0540">Nuclease</keyword>
<keyword evidence="3" id="KW-0479">Metal-binding</keyword>
<sequence length="131" mass="15742">MKSILIDSSAWIEYFRGNEKYRYIKNLIYSNITCTNDLILTELLPSIIHRKEKHLEELLNRLTKYEMKINWNELQEIQVMNYTHGYNNIGITDLMIAQNCLQNNLKIIAQDKHFNEMAEYIPIRIYEQDKV</sequence>